<reference evidence="1 2" key="1">
    <citation type="submission" date="2024-12" db="EMBL/GenBank/DDBJ databases">
        <authorList>
            <person name="Alaofin S."/>
            <person name="Velasco D."/>
            <person name="Li D."/>
            <person name="Baldwin T."/>
            <person name="Liu Z."/>
            <person name="Schachterle J.K."/>
        </authorList>
    </citation>
    <scope>NUCLEOTIDE SEQUENCE [LARGE SCALE GENOMIC DNA]</scope>
    <source>
        <strain evidence="1 2">B1</strain>
    </source>
</reference>
<evidence type="ECO:0000313" key="1">
    <source>
        <dbReference type="EMBL" id="MFN6507368.1"/>
    </source>
</evidence>
<organism evidence="1 2">
    <name type="scientific">Xanthomonas translucens pv. translucens</name>
    <dbReference type="NCBI Taxonomy" id="134875"/>
    <lineage>
        <taxon>Bacteria</taxon>
        <taxon>Pseudomonadati</taxon>
        <taxon>Pseudomonadota</taxon>
        <taxon>Gammaproteobacteria</taxon>
        <taxon>Lysobacterales</taxon>
        <taxon>Lysobacteraceae</taxon>
        <taxon>Xanthomonas</taxon>
        <taxon>Xanthomonas translucens group</taxon>
    </lineage>
</organism>
<dbReference type="RefSeq" id="WP_128809232.1">
    <property type="nucleotide sequence ID" value="NZ_CP064003.1"/>
</dbReference>
<proteinExistence type="predicted"/>
<name>A0ABW9KUS5_XANCT</name>
<keyword evidence="2" id="KW-1185">Reference proteome</keyword>
<gene>
    <name evidence="1" type="ORF">ACK3FC_09050</name>
</gene>
<accession>A0ABW9KUS5</accession>
<comment type="caution">
    <text evidence="1">The sequence shown here is derived from an EMBL/GenBank/DDBJ whole genome shotgun (WGS) entry which is preliminary data.</text>
</comment>
<sequence>MAPYLCVHNAIVNCDRGVAAVRVMGCWITKRMLRATSFNDEHVKLSVISSLKNVIPPLVPWLCAACLRRSRKALVHRRIAQRLPLLQQVNA</sequence>
<evidence type="ECO:0000313" key="2">
    <source>
        <dbReference type="Proteomes" id="UP001635788"/>
    </source>
</evidence>
<protein>
    <submittedName>
        <fullName evidence="1">Uncharacterized protein</fullName>
    </submittedName>
</protein>
<dbReference type="Proteomes" id="UP001635788">
    <property type="component" value="Unassembled WGS sequence"/>
</dbReference>
<dbReference type="EMBL" id="JBKAMQ010000002">
    <property type="protein sequence ID" value="MFN6507368.1"/>
    <property type="molecule type" value="Genomic_DNA"/>
</dbReference>